<evidence type="ECO:0000256" key="7">
    <source>
        <dbReference type="ARBA" id="ARBA00022989"/>
    </source>
</evidence>
<evidence type="ECO:0000256" key="8">
    <source>
        <dbReference type="ARBA" id="ARBA00023002"/>
    </source>
</evidence>
<dbReference type="PROSITE" id="PS01017">
    <property type="entry name" value="STEROL_REDUCT_1"/>
    <property type="match status" value="1"/>
</dbReference>
<dbReference type="HOGENOM" id="CLU_318058_0_0_1"/>
<evidence type="ECO:0000256" key="3">
    <source>
        <dbReference type="ARBA" id="ARBA00022516"/>
    </source>
</evidence>
<keyword evidence="12 18" id="KW-1207">Sterol metabolism</keyword>
<dbReference type="InterPro" id="IPR001171">
    <property type="entry name" value="ERG24_DHCR-like"/>
</dbReference>
<feature type="transmembrane region" description="Helical" evidence="18">
    <location>
        <begin position="801"/>
        <end position="825"/>
    </location>
</feature>
<dbReference type="OrthoDB" id="103819at2759"/>
<dbReference type="EMBL" id="KB707712">
    <property type="protein sequence ID" value="EMR90177.1"/>
    <property type="molecule type" value="Genomic_DNA"/>
</dbReference>
<evidence type="ECO:0000256" key="14">
    <source>
        <dbReference type="ARBA" id="ARBA00023242"/>
    </source>
</evidence>
<dbReference type="GO" id="GO:0006696">
    <property type="term" value="P:ergosterol biosynthetic process"/>
    <property type="evidence" value="ECO:0007669"/>
    <property type="project" value="TreeGrafter"/>
</dbReference>
<feature type="region of interest" description="Disordered" evidence="19">
    <location>
        <begin position="1"/>
        <end position="41"/>
    </location>
</feature>
<comment type="subcellular location">
    <subcellularLocation>
        <location evidence="1">Membrane</location>
        <topology evidence="1">Multi-pass membrane protein</topology>
    </subcellularLocation>
</comment>
<comment type="catalytic activity">
    <reaction evidence="17">
        <text>ergosterol + NADP(+) = ergosta-5,7,22,24(28)-tetraen-3beta-ol + NADPH + H(+)</text>
        <dbReference type="Rhea" id="RHEA:18501"/>
        <dbReference type="ChEBI" id="CHEBI:15378"/>
        <dbReference type="ChEBI" id="CHEBI:16933"/>
        <dbReference type="ChEBI" id="CHEBI:18249"/>
        <dbReference type="ChEBI" id="CHEBI:57783"/>
        <dbReference type="ChEBI" id="CHEBI:58349"/>
        <dbReference type="EC" id="1.3.1.71"/>
    </reaction>
    <physiologicalReaction direction="right-to-left" evidence="17">
        <dbReference type="Rhea" id="RHEA:18503"/>
    </physiologicalReaction>
</comment>
<dbReference type="PANTHER" id="PTHR21257">
    <property type="entry name" value="DELTA(14)-STEROL REDUCTASE"/>
    <property type="match status" value="1"/>
</dbReference>
<comment type="pathway">
    <text evidence="15 18">Steroid metabolism; ergosterol biosynthesis.</text>
</comment>
<keyword evidence="3 18" id="KW-0444">Lipid biosynthesis</keyword>
<evidence type="ECO:0000313" key="21">
    <source>
        <dbReference type="EMBL" id="EMR90177.1"/>
    </source>
</evidence>
<keyword evidence="14" id="KW-0539">Nucleus</keyword>
<keyword evidence="9 18" id="KW-0756">Sterol biosynthesis</keyword>
<accession>M7V1W5</accession>
<reference evidence="22" key="1">
    <citation type="journal article" date="2013" name="Genome Announc.">
        <title>Draft genome sequence of Botrytis cinerea BcDW1, inoculum for noble rot of grape berries.</title>
        <authorList>
            <person name="Blanco-Ulate B."/>
            <person name="Allen G."/>
            <person name="Powell A.L."/>
            <person name="Cantu D."/>
        </authorList>
    </citation>
    <scope>NUCLEOTIDE SEQUENCE [LARGE SCALE GENOMIC DNA]</scope>
    <source>
        <strain evidence="22">BcDW1</strain>
    </source>
</reference>
<evidence type="ECO:0000256" key="19">
    <source>
        <dbReference type="SAM" id="MobiDB-lite"/>
    </source>
</evidence>
<protein>
    <recommendedName>
        <fullName evidence="16 18">Delta(24(24(1)))-sterol reductase</fullName>
        <ecNumber evidence="16 18">1.3.1.71</ecNumber>
    </recommendedName>
    <alternativeName>
        <fullName evidence="18">C-24(28) sterol reductase</fullName>
    </alternativeName>
    <alternativeName>
        <fullName evidence="18">Sterol Delta(24(28))-reductase</fullName>
    </alternativeName>
</protein>
<keyword evidence="13 18" id="KW-0753">Steroid metabolism</keyword>
<sequence length="915" mass="102468">MLQSSLMESKVSDYPSDSAEVRDKPDTTANQHPAVVTRDGSSVTSSEMLAYEGASSLSVQSHLASEIFRDLVKGNPLDSSAPDISMDYSQLDKALNRNDPQSLLYDKSFPETKHQEKSQGNIVMPPLTDIVLLLKWTKGPTQPTLLSFLPLVSISELDSLCKKAYFEMEECTTSDLIIMNACLLFLLPEYCISQSNDDSVTAKCRLNSLLCQRNLELALSRLNLFMNLSLDNAKALILASMYAIGTHSLSMAWTLISTAARLCHSLGHHCLTVQKNTSSSDENTKRVLFGYVYILDQTLSLRLGRPSSLRECDLATDSLPTTSTSDLQVSDFVWSLWIEAAKLHAWTFERLYSPKAMELSQNARTEAMRNLALLTLAAKSRNFKLEGQFCDSGASPHQYLDFVQRANDVVFLSLLTLIYRSIPNESSDTLSPFNQQCLEAAQAALAAHHFCYVNYKDKHKYIWTIYLQWTVLACPIIPFLVMFCHAVTTLSLETMEDLEKFVTSLQPVTQTYIAGSKTHALCQRFYNAGKSYIETQLQRQKEASMTDTCPDLGATIFTDIIPEFWHVSDGTSYTPGNSGLNTPGRRQMQFGQDLMSEEDGWFFGDPTILGLADDIYHNIGNRTSRLVSKNVGTHERQRGNHLRESDSSPSSSSTIKDATIDNGSAHYEFGGPWGTGAMTVGFPLLMYYMWIGATFYGGSLPLPSAEQSLTDFITSLAQLVYKEAFPSLYACKIYWIFILFQAVCYVFLPGVWSYGKPLHHLGGKKLRYYCSGLWSLWVSIIVAGALHYSGIFKLYELLDEFGPLMSVAIISGFEIAIFAYVFAIVRGVQHRMSGNFIYDFFMGAELNPRIGILDLKMFFMIRLPWNILLALACATAARQYELYGYVSAEVWFLILAHFLYTNACAKGEECTTTTW</sequence>
<organism evidence="21 22">
    <name type="scientific">Botryotinia fuckeliana (strain BcDW1)</name>
    <name type="common">Noble rot fungus</name>
    <name type="synonym">Botrytis cinerea</name>
    <dbReference type="NCBI Taxonomy" id="1290391"/>
    <lineage>
        <taxon>Eukaryota</taxon>
        <taxon>Fungi</taxon>
        <taxon>Dikarya</taxon>
        <taxon>Ascomycota</taxon>
        <taxon>Pezizomycotina</taxon>
        <taxon>Leotiomycetes</taxon>
        <taxon>Helotiales</taxon>
        <taxon>Sclerotiniaceae</taxon>
        <taxon>Botrytis</taxon>
    </lineage>
</organism>
<proteinExistence type="inferred from homology"/>
<keyword evidence="5" id="KW-0521">NADP</keyword>
<evidence type="ECO:0000313" key="22">
    <source>
        <dbReference type="Proteomes" id="UP000012045"/>
    </source>
</evidence>
<evidence type="ECO:0000256" key="4">
    <source>
        <dbReference type="ARBA" id="ARBA00022692"/>
    </source>
</evidence>
<keyword evidence="8 18" id="KW-0560">Oxidoreductase</keyword>
<dbReference type="InterPro" id="IPR018083">
    <property type="entry name" value="Sterol_reductase_CS"/>
</dbReference>
<keyword evidence="7 18" id="KW-1133">Transmembrane helix</keyword>
<feature type="region of interest" description="Disordered" evidence="19">
    <location>
        <begin position="627"/>
        <end position="655"/>
    </location>
</feature>
<evidence type="ECO:0000256" key="6">
    <source>
        <dbReference type="ARBA" id="ARBA00022955"/>
    </source>
</evidence>
<keyword evidence="10 18" id="KW-0443">Lipid metabolism</keyword>
<evidence type="ECO:0000256" key="10">
    <source>
        <dbReference type="ARBA" id="ARBA00023098"/>
    </source>
</evidence>
<feature type="transmembrane region" description="Helical" evidence="18">
    <location>
        <begin position="859"/>
        <end position="877"/>
    </location>
</feature>
<keyword evidence="4 18" id="KW-0812">Transmembrane</keyword>
<evidence type="ECO:0000256" key="9">
    <source>
        <dbReference type="ARBA" id="ARBA00023011"/>
    </source>
</evidence>
<dbReference type="AlphaFoldDB" id="M7V1W5"/>
<dbReference type="Pfam" id="PF04082">
    <property type="entry name" value="Fungal_trans"/>
    <property type="match status" value="1"/>
</dbReference>
<evidence type="ECO:0000259" key="20">
    <source>
        <dbReference type="SMART" id="SM00906"/>
    </source>
</evidence>
<feature type="transmembrane region" description="Helical" evidence="18">
    <location>
        <begin position="883"/>
        <end position="900"/>
    </location>
</feature>
<dbReference type="STRING" id="1290391.M7V1W5"/>
<name>M7V1W5_BOTF1</name>
<dbReference type="GO" id="GO:0000246">
    <property type="term" value="F:Delta24(24-1) sterol reductase activity"/>
    <property type="evidence" value="ECO:0007669"/>
    <property type="project" value="UniProtKB-EC"/>
</dbReference>
<dbReference type="GO" id="GO:0008270">
    <property type="term" value="F:zinc ion binding"/>
    <property type="evidence" value="ECO:0007669"/>
    <property type="project" value="InterPro"/>
</dbReference>
<dbReference type="Proteomes" id="UP000012045">
    <property type="component" value="Unassembled WGS sequence"/>
</dbReference>
<dbReference type="GO" id="GO:0003677">
    <property type="term" value="F:DNA binding"/>
    <property type="evidence" value="ECO:0007669"/>
    <property type="project" value="InterPro"/>
</dbReference>
<feature type="transmembrane region" description="Helical" evidence="18">
    <location>
        <begin position="733"/>
        <end position="754"/>
    </location>
</feature>
<feature type="transmembrane region" description="Helical" evidence="18">
    <location>
        <begin position="766"/>
        <end position="789"/>
    </location>
</feature>
<keyword evidence="6 18" id="KW-0752">Steroid biosynthesis</keyword>
<comment type="caution">
    <text evidence="18">Lacks conserved residue(s) required for the propagation of feature annotation.</text>
</comment>
<dbReference type="GO" id="GO:0005789">
    <property type="term" value="C:endoplasmic reticulum membrane"/>
    <property type="evidence" value="ECO:0007669"/>
    <property type="project" value="TreeGrafter"/>
</dbReference>
<dbReference type="CDD" id="cd12148">
    <property type="entry name" value="fungal_TF_MHR"/>
    <property type="match status" value="1"/>
</dbReference>
<evidence type="ECO:0000256" key="16">
    <source>
        <dbReference type="ARBA" id="ARBA00038892"/>
    </source>
</evidence>
<evidence type="ECO:0000256" key="12">
    <source>
        <dbReference type="ARBA" id="ARBA00023166"/>
    </source>
</evidence>
<evidence type="ECO:0000256" key="13">
    <source>
        <dbReference type="ARBA" id="ARBA00023221"/>
    </source>
</evidence>
<comment type="similarity">
    <text evidence="2 18">Belongs to the ERG4/ERG24 family.</text>
</comment>
<dbReference type="GO" id="GO:0006351">
    <property type="term" value="P:DNA-templated transcription"/>
    <property type="evidence" value="ECO:0007669"/>
    <property type="project" value="InterPro"/>
</dbReference>
<feature type="domain" description="Xylanolytic transcriptional activator regulatory" evidence="20">
    <location>
        <begin position="252"/>
        <end position="326"/>
    </location>
</feature>
<dbReference type="EC" id="1.3.1.71" evidence="16 18"/>
<evidence type="ECO:0000256" key="15">
    <source>
        <dbReference type="ARBA" id="ARBA00029435"/>
    </source>
</evidence>
<gene>
    <name evidence="21" type="ORF">BcDW1_1181</name>
</gene>
<evidence type="ECO:0000256" key="1">
    <source>
        <dbReference type="ARBA" id="ARBA00004141"/>
    </source>
</evidence>
<dbReference type="InterPro" id="IPR007219">
    <property type="entry name" value="XnlR_reg_dom"/>
</dbReference>
<dbReference type="PANTHER" id="PTHR21257:SF31">
    <property type="entry name" value="DELTA(24(24(1)))-STEROL REDUCTASE ERG4"/>
    <property type="match status" value="1"/>
</dbReference>
<evidence type="ECO:0000256" key="17">
    <source>
        <dbReference type="ARBA" id="ARBA00048918"/>
    </source>
</evidence>
<feature type="compositionally biased region" description="Basic and acidic residues" evidence="19">
    <location>
        <begin position="632"/>
        <end position="646"/>
    </location>
</feature>
<keyword evidence="11 18" id="KW-0472">Membrane</keyword>
<dbReference type="SMART" id="SM00906">
    <property type="entry name" value="Fungal_trans"/>
    <property type="match status" value="1"/>
</dbReference>
<evidence type="ECO:0000256" key="11">
    <source>
        <dbReference type="ARBA" id="ARBA00023136"/>
    </source>
</evidence>
<evidence type="ECO:0000256" key="5">
    <source>
        <dbReference type="ARBA" id="ARBA00022857"/>
    </source>
</evidence>
<evidence type="ECO:0000256" key="2">
    <source>
        <dbReference type="ARBA" id="ARBA00005402"/>
    </source>
</evidence>
<evidence type="ECO:0000256" key="18">
    <source>
        <dbReference type="RuleBase" id="RU369120"/>
    </source>
</evidence>
<dbReference type="Pfam" id="PF01222">
    <property type="entry name" value="ERG4_ERG24"/>
    <property type="match status" value="1"/>
</dbReference>